<evidence type="ECO:0000256" key="6">
    <source>
        <dbReference type="ARBA" id="ARBA00023033"/>
    </source>
</evidence>
<dbReference type="GO" id="GO:0070189">
    <property type="term" value="P:kynurenine metabolic process"/>
    <property type="evidence" value="ECO:0007669"/>
    <property type="project" value="TreeGrafter"/>
</dbReference>
<accession>A0A4Y2IH63</accession>
<keyword evidence="7" id="KW-0812">Transmembrane</keyword>
<comment type="caution">
    <text evidence="9">The sequence shown here is derived from an EMBL/GenBank/DDBJ whole genome shotgun (WGS) entry which is preliminary data.</text>
</comment>
<dbReference type="InterPro" id="IPR036188">
    <property type="entry name" value="FAD/NAD-bd_sf"/>
</dbReference>
<dbReference type="SUPFAM" id="SSF51905">
    <property type="entry name" value="FAD/NAD(P)-binding domain"/>
    <property type="match status" value="1"/>
</dbReference>
<dbReference type="PANTHER" id="PTHR46028:SF2">
    <property type="entry name" value="KYNURENINE 3-MONOOXYGENASE"/>
    <property type="match status" value="1"/>
</dbReference>
<evidence type="ECO:0000313" key="9">
    <source>
        <dbReference type="EMBL" id="GBM77103.1"/>
    </source>
</evidence>
<keyword evidence="6 9" id="KW-0503">Monooxygenase</keyword>
<keyword evidence="7" id="KW-1133">Transmembrane helix</keyword>
<organism evidence="9 10">
    <name type="scientific">Araneus ventricosus</name>
    <name type="common">Orbweaver spider</name>
    <name type="synonym">Epeira ventricosa</name>
    <dbReference type="NCBI Taxonomy" id="182803"/>
    <lineage>
        <taxon>Eukaryota</taxon>
        <taxon>Metazoa</taxon>
        <taxon>Ecdysozoa</taxon>
        <taxon>Arthropoda</taxon>
        <taxon>Chelicerata</taxon>
        <taxon>Arachnida</taxon>
        <taxon>Araneae</taxon>
        <taxon>Araneomorphae</taxon>
        <taxon>Entelegynae</taxon>
        <taxon>Araneoidea</taxon>
        <taxon>Araneidae</taxon>
        <taxon>Araneus</taxon>
    </lineage>
</organism>
<evidence type="ECO:0000256" key="1">
    <source>
        <dbReference type="ARBA" id="ARBA00001974"/>
    </source>
</evidence>
<dbReference type="GO" id="GO:0005741">
    <property type="term" value="C:mitochondrial outer membrane"/>
    <property type="evidence" value="ECO:0007669"/>
    <property type="project" value="TreeGrafter"/>
</dbReference>
<feature type="domain" description="FAD-binding" evidence="8">
    <location>
        <begin position="33"/>
        <end position="201"/>
    </location>
</feature>
<dbReference type="EMBL" id="BGPR01002666">
    <property type="protein sequence ID" value="GBM77103.1"/>
    <property type="molecule type" value="Genomic_DNA"/>
</dbReference>
<dbReference type="AlphaFoldDB" id="A0A4Y2IH63"/>
<feature type="transmembrane region" description="Helical" evidence="7">
    <location>
        <begin position="31"/>
        <end position="49"/>
    </location>
</feature>
<keyword evidence="4" id="KW-0521">NADP</keyword>
<comment type="cofactor">
    <cofactor evidence="1">
        <name>FAD</name>
        <dbReference type="ChEBI" id="CHEBI:57692"/>
    </cofactor>
</comment>
<dbReference type="PANTHER" id="PTHR46028">
    <property type="entry name" value="KYNURENINE 3-MONOOXYGENASE"/>
    <property type="match status" value="1"/>
</dbReference>
<dbReference type="GO" id="GO:0071949">
    <property type="term" value="F:FAD binding"/>
    <property type="evidence" value="ECO:0007669"/>
    <property type="project" value="InterPro"/>
</dbReference>
<protein>
    <submittedName>
        <fullName evidence="9">Kynurenine 3-monooxygenase</fullName>
    </submittedName>
</protein>
<evidence type="ECO:0000256" key="2">
    <source>
        <dbReference type="ARBA" id="ARBA00022630"/>
    </source>
</evidence>
<evidence type="ECO:0000259" key="8">
    <source>
        <dbReference type="Pfam" id="PF01494"/>
    </source>
</evidence>
<gene>
    <name evidence="9" type="primary">kmo</name>
    <name evidence="9" type="ORF">AVEN_77622_1</name>
</gene>
<keyword evidence="10" id="KW-1185">Reference proteome</keyword>
<sequence>MAETASLDYSPSFGTFRALLRSAIATEKKDLLVSIIGGGLVGSLCACILGNQGIRVKVYEYRNECVRSAEIAEGRSMNLLLSERGLSALRLAGMEEKAIFDLTIPIKGRILHTKEGRKIPFLSDRKGRCVYSIMRKDLNEVIIAAAKENPNVDIFFNYKFINFDFKTNKFETKGPDGEIEDNSADLLIGCDGAYSAVRKQMLRTPRFNHSQSYFEHGYIELAIPPTSTGKVSG</sequence>
<keyword evidence="7" id="KW-0472">Membrane</keyword>
<proteinExistence type="predicted"/>
<evidence type="ECO:0000313" key="10">
    <source>
        <dbReference type="Proteomes" id="UP000499080"/>
    </source>
</evidence>
<dbReference type="Pfam" id="PF01494">
    <property type="entry name" value="FAD_binding_3"/>
    <property type="match status" value="1"/>
</dbReference>
<keyword evidence="5" id="KW-0560">Oxidoreductase</keyword>
<evidence type="ECO:0000256" key="3">
    <source>
        <dbReference type="ARBA" id="ARBA00022827"/>
    </source>
</evidence>
<name>A0A4Y2IH63_ARAVE</name>
<keyword evidence="2" id="KW-0285">Flavoprotein</keyword>
<evidence type="ECO:0000256" key="5">
    <source>
        <dbReference type="ARBA" id="ARBA00023002"/>
    </source>
</evidence>
<evidence type="ECO:0000256" key="4">
    <source>
        <dbReference type="ARBA" id="ARBA00022857"/>
    </source>
</evidence>
<reference evidence="9 10" key="1">
    <citation type="journal article" date="2019" name="Sci. Rep.">
        <title>Orb-weaving spider Araneus ventricosus genome elucidates the spidroin gene catalogue.</title>
        <authorList>
            <person name="Kono N."/>
            <person name="Nakamura H."/>
            <person name="Ohtoshi R."/>
            <person name="Moran D.A.P."/>
            <person name="Shinohara A."/>
            <person name="Yoshida Y."/>
            <person name="Fujiwara M."/>
            <person name="Mori M."/>
            <person name="Tomita M."/>
            <person name="Arakawa K."/>
        </authorList>
    </citation>
    <scope>NUCLEOTIDE SEQUENCE [LARGE SCALE GENOMIC DNA]</scope>
</reference>
<evidence type="ECO:0000256" key="7">
    <source>
        <dbReference type="SAM" id="Phobius"/>
    </source>
</evidence>
<dbReference type="OrthoDB" id="10053569at2759"/>
<keyword evidence="3" id="KW-0274">FAD</keyword>
<dbReference type="Proteomes" id="UP000499080">
    <property type="component" value="Unassembled WGS sequence"/>
</dbReference>
<dbReference type="Gene3D" id="3.50.50.60">
    <property type="entry name" value="FAD/NAD(P)-binding domain"/>
    <property type="match status" value="1"/>
</dbReference>
<dbReference type="GO" id="GO:0004502">
    <property type="term" value="F:kynurenine 3-monooxygenase activity"/>
    <property type="evidence" value="ECO:0007669"/>
    <property type="project" value="TreeGrafter"/>
</dbReference>
<dbReference type="InterPro" id="IPR002938">
    <property type="entry name" value="FAD-bd"/>
</dbReference>
<dbReference type="PRINTS" id="PR00420">
    <property type="entry name" value="RNGMNOXGNASE"/>
</dbReference>